<proteinExistence type="predicted"/>
<sequence>MIFAWWMACICDAYASVYYRRKPTLDDDDYDIDFYTLEPPRLEPVDAQNPMPSPRVQLELLGYYRAAHSLARTARKMSRHLWKPIVESDGIAYDILCTFSQELTQWRNDYLQLVGIQNGSVGDWDFVSVSTKM</sequence>
<dbReference type="HOGENOM" id="CLU_1906210_0_0_1"/>
<dbReference type="OrthoDB" id="2534600at2759"/>
<name>A0A0C2VY48_AMAMK</name>
<feature type="chain" id="PRO_5012520109" evidence="1">
    <location>
        <begin position="16"/>
        <end position="133"/>
    </location>
</feature>
<reference evidence="2 3" key="1">
    <citation type="submission" date="2014-04" db="EMBL/GenBank/DDBJ databases">
        <title>Evolutionary Origins and Diversification of the Mycorrhizal Mutualists.</title>
        <authorList>
            <consortium name="DOE Joint Genome Institute"/>
            <consortium name="Mycorrhizal Genomics Consortium"/>
            <person name="Kohler A."/>
            <person name="Kuo A."/>
            <person name="Nagy L.G."/>
            <person name="Floudas D."/>
            <person name="Copeland A."/>
            <person name="Barry K.W."/>
            <person name="Cichocki N."/>
            <person name="Veneault-Fourrey C."/>
            <person name="LaButti K."/>
            <person name="Lindquist E.A."/>
            <person name="Lipzen A."/>
            <person name="Lundell T."/>
            <person name="Morin E."/>
            <person name="Murat C."/>
            <person name="Riley R."/>
            <person name="Ohm R."/>
            <person name="Sun H."/>
            <person name="Tunlid A."/>
            <person name="Henrissat B."/>
            <person name="Grigoriev I.V."/>
            <person name="Hibbett D.S."/>
            <person name="Martin F."/>
        </authorList>
    </citation>
    <scope>NUCLEOTIDE SEQUENCE [LARGE SCALE GENOMIC DNA]</scope>
    <source>
        <strain evidence="2 3">Koide BX008</strain>
    </source>
</reference>
<evidence type="ECO:0000313" key="3">
    <source>
        <dbReference type="Proteomes" id="UP000054549"/>
    </source>
</evidence>
<organism evidence="2 3">
    <name type="scientific">Amanita muscaria (strain Koide BX008)</name>
    <dbReference type="NCBI Taxonomy" id="946122"/>
    <lineage>
        <taxon>Eukaryota</taxon>
        <taxon>Fungi</taxon>
        <taxon>Dikarya</taxon>
        <taxon>Basidiomycota</taxon>
        <taxon>Agaricomycotina</taxon>
        <taxon>Agaricomycetes</taxon>
        <taxon>Agaricomycetidae</taxon>
        <taxon>Agaricales</taxon>
        <taxon>Pluteineae</taxon>
        <taxon>Amanitaceae</taxon>
        <taxon>Amanita</taxon>
    </lineage>
</organism>
<evidence type="ECO:0000313" key="2">
    <source>
        <dbReference type="EMBL" id="KIL53772.1"/>
    </source>
</evidence>
<protein>
    <submittedName>
        <fullName evidence="2">Uncharacterized protein</fullName>
    </submittedName>
</protein>
<dbReference type="InParanoid" id="A0A0C2VY48"/>
<gene>
    <name evidence="2" type="ORF">M378DRAFT_19584</name>
</gene>
<dbReference type="Proteomes" id="UP000054549">
    <property type="component" value="Unassembled WGS sequence"/>
</dbReference>
<accession>A0A0C2VY48</accession>
<evidence type="ECO:0000256" key="1">
    <source>
        <dbReference type="SAM" id="SignalP"/>
    </source>
</evidence>
<keyword evidence="3" id="KW-1185">Reference proteome</keyword>
<dbReference type="CDD" id="cd12148">
    <property type="entry name" value="fungal_TF_MHR"/>
    <property type="match status" value="1"/>
</dbReference>
<feature type="signal peptide" evidence="1">
    <location>
        <begin position="1"/>
        <end position="15"/>
    </location>
</feature>
<dbReference type="AlphaFoldDB" id="A0A0C2VY48"/>
<keyword evidence="1" id="KW-0732">Signal</keyword>
<dbReference type="EMBL" id="KN819309">
    <property type="protein sequence ID" value="KIL53772.1"/>
    <property type="molecule type" value="Genomic_DNA"/>
</dbReference>